<name>X2L0E0_9CAUD</name>
<dbReference type="Pfam" id="PF24963">
    <property type="entry name" value="DUF7768"/>
    <property type="match status" value="1"/>
</dbReference>
<gene>
    <name evidence="2" type="ORF">PV_043</name>
</gene>
<reference evidence="2 3" key="1">
    <citation type="submission" date="2014-02" db="EMBL/GenBank/DDBJ databases">
        <title>The complete genome of the phage of Vibrio sp. which is highly homologous to Vibro cyclitrophicus was sequenced and analyzed.</title>
        <authorList>
            <person name="Li Z."/>
            <person name="Xu Y."/>
            <person name="Zhang J."/>
        </authorList>
    </citation>
    <scope>NUCLEOTIDE SEQUENCE [LARGE SCALE GENOMIC DNA]</scope>
    <source>
        <strain evidence="2">Phi-Vc1</strain>
    </source>
</reference>
<dbReference type="Proteomes" id="UP000019741">
    <property type="component" value="Segment"/>
</dbReference>
<sequence>MLTKGVIMKLVIIESPFAPNELHTVDEHIDYARLCMHDSLMRNEAPYASHLLYTQESVLDDTIPEERKLGIDAGFAWKHVEGVLTVFYTDLGYSKGMKLAIEYCRTNHLPYELRSLHV</sequence>
<organism evidence="2 3">
    <name type="scientific">Vibrio phage Vc1</name>
    <dbReference type="NCBI Taxonomy" id="1480731"/>
    <lineage>
        <taxon>Viruses</taxon>
        <taxon>Duplodnaviria</taxon>
        <taxon>Heunggongvirae</taxon>
        <taxon>Uroviricota</taxon>
        <taxon>Caudoviricetes</taxon>
        <taxon>Drexlerviridae</taxon>
        <taxon>Jhansiroadvirus</taxon>
        <taxon>Jhansiroadvirus gwaliVC1</taxon>
    </lineage>
</organism>
<proteinExistence type="predicted"/>
<accession>X2L0E0</accession>
<feature type="domain" description="DUF7768" evidence="1">
    <location>
        <begin position="9"/>
        <end position="112"/>
    </location>
</feature>
<protein>
    <recommendedName>
        <fullName evidence="1">DUF7768 domain-containing protein</fullName>
    </recommendedName>
</protein>
<evidence type="ECO:0000259" key="1">
    <source>
        <dbReference type="Pfam" id="PF24963"/>
    </source>
</evidence>
<evidence type="ECO:0000313" key="3">
    <source>
        <dbReference type="Proteomes" id="UP000019741"/>
    </source>
</evidence>
<keyword evidence="3" id="KW-1185">Reference proteome</keyword>
<dbReference type="InterPro" id="IPR056670">
    <property type="entry name" value="DUF7768"/>
</dbReference>
<evidence type="ECO:0000313" key="2">
    <source>
        <dbReference type="EMBL" id="AHN84694.1"/>
    </source>
</evidence>
<dbReference type="EMBL" id="KJ502657">
    <property type="protein sequence ID" value="AHN84694.1"/>
    <property type="molecule type" value="Genomic_DNA"/>
</dbReference>